<reference evidence="2 3" key="1">
    <citation type="submission" date="2016-10" db="EMBL/GenBank/DDBJ databases">
        <authorList>
            <person name="de Groot N.N."/>
        </authorList>
    </citation>
    <scope>NUCLEOTIDE SEQUENCE [LARGE SCALE GENOMIC DNA]</scope>
    <source>
        <strain evidence="2 3">CGMCC 1.10267</strain>
    </source>
</reference>
<dbReference type="Gene3D" id="3.90.1170.50">
    <property type="entry name" value="Aldehyde oxidase/xanthine dehydrogenase, a/b hammerhead"/>
    <property type="match status" value="1"/>
</dbReference>
<feature type="domain" description="Aldehyde oxidase/xanthine dehydrogenase a/b hammerhead" evidence="1">
    <location>
        <begin position="38"/>
        <end position="144"/>
    </location>
</feature>
<name>A0A1G7RXT2_9HYPH</name>
<accession>A0A1G7RXT2</accession>
<dbReference type="PANTHER" id="PTHR11908:SF123">
    <property type="entry name" value="ALDEHYDE OXIDOREDUCTASE MOLYBDENUM-BINDING SUBUNIT PAOC"/>
    <property type="match status" value="1"/>
</dbReference>
<dbReference type="AlphaFoldDB" id="A0A1G7RXT2"/>
<dbReference type="GO" id="GO:0005506">
    <property type="term" value="F:iron ion binding"/>
    <property type="evidence" value="ECO:0007669"/>
    <property type="project" value="InterPro"/>
</dbReference>
<dbReference type="SMART" id="SM01008">
    <property type="entry name" value="Ald_Xan_dh_C"/>
    <property type="match status" value="1"/>
</dbReference>
<evidence type="ECO:0000259" key="1">
    <source>
        <dbReference type="SMART" id="SM01008"/>
    </source>
</evidence>
<dbReference type="InterPro" id="IPR008274">
    <property type="entry name" value="AldOxase/xan_DH_MoCoBD1"/>
</dbReference>
<dbReference type="EMBL" id="FNCS01000001">
    <property type="protein sequence ID" value="SDG15578.1"/>
    <property type="molecule type" value="Genomic_DNA"/>
</dbReference>
<proteinExistence type="predicted"/>
<dbReference type="InterPro" id="IPR046867">
    <property type="entry name" value="AldOxase/xan_DH_MoCoBD2"/>
</dbReference>
<evidence type="ECO:0000313" key="2">
    <source>
        <dbReference type="EMBL" id="SDG15578.1"/>
    </source>
</evidence>
<dbReference type="Pfam" id="PF20256">
    <property type="entry name" value="MoCoBD_2"/>
    <property type="match status" value="1"/>
</dbReference>
<dbReference type="InterPro" id="IPR037165">
    <property type="entry name" value="AldOxase/xan_DH_Mopterin-bd_sf"/>
</dbReference>
<gene>
    <name evidence="2" type="ORF">SAMN04487974_101191</name>
</gene>
<dbReference type="GO" id="GO:0016491">
    <property type="term" value="F:oxidoreductase activity"/>
    <property type="evidence" value="ECO:0007669"/>
    <property type="project" value="InterPro"/>
</dbReference>
<dbReference type="OrthoDB" id="8428274at2"/>
<dbReference type="InterPro" id="IPR036856">
    <property type="entry name" value="Ald_Oxase/Xan_DH_a/b_sf"/>
</dbReference>
<dbReference type="Proteomes" id="UP000199495">
    <property type="component" value="Unassembled WGS sequence"/>
</dbReference>
<organism evidence="2 3">
    <name type="scientific">Pelagibacterium luteolum</name>
    <dbReference type="NCBI Taxonomy" id="440168"/>
    <lineage>
        <taxon>Bacteria</taxon>
        <taxon>Pseudomonadati</taxon>
        <taxon>Pseudomonadota</taxon>
        <taxon>Alphaproteobacteria</taxon>
        <taxon>Hyphomicrobiales</taxon>
        <taxon>Devosiaceae</taxon>
        <taxon>Pelagibacterium</taxon>
    </lineage>
</organism>
<dbReference type="SUPFAM" id="SSF56003">
    <property type="entry name" value="Molybdenum cofactor-binding domain"/>
    <property type="match status" value="1"/>
</dbReference>
<dbReference type="STRING" id="440168.SAMN04487974_101191"/>
<dbReference type="Gene3D" id="3.30.365.10">
    <property type="entry name" value="Aldehyde oxidase/xanthine dehydrogenase, molybdopterin binding domain"/>
    <property type="match status" value="4"/>
</dbReference>
<sequence>MDVNFKMDKPVERSLLDTTNQNIISRPLDRIEGPLKVSGRAKYSAEFKLPNMAHGVLVGAAIGKGRVKEIDVKSVEALPGVLMVVTDTEKFLRNPAQGMDTEAPKQGVTSIDYFGQPIALVVAETFEAARNAANALSVTYEDAEGRFDFDARIDTAKPKKDSEKNQGDVDDAMRSAHANVDAKWTTPSQSSAAMEPHASLAHWEGQKLVLYGSYQMLSSNRLQLADAMGLDPEDVRILAHYVGGGFGAKLGIGPESVAAAVAAKDLGRPVRVVMTRQQVFEATVRRSNTVQHLQLAADAEGRLTGVSHETITGNLEGEDFSEPASAATQFLYSGANRRFGNEIVLMDQVLAGSMRAPGEAVGMLALEGAMDELAELLDVDPVELRKRNIPERHPTSDLPFSSRSLAECLEIGARDFGWSKRKSAPASTLEGEWWIGHGMATAARSNMLIKSSARVTLQPDGRALVETDMTDIGTGTYTILAQIAAELLGLPIDAVDIHLGDTNFPPASGSGGSFGAASAGTSVYLACEKLRQTIAEKLGGEVEDLVLSDGMARMGNTSEPLSELIAEPLEATATVEPGETGKAFVQAGFGAHFAEVAVHAHTGEVRVRRMEGTFAAGRILNEKTAISQCFGGMVFGIGTALTEDMMHDHRYGHIVNRDLAEYHLPVNADVPQLKVKFLEERDHAANPLLAKGIGELGISGAGAAIANAIYNACGVRVRDYPITLDKLIDHLPDPKGL</sequence>
<dbReference type="InterPro" id="IPR000674">
    <property type="entry name" value="Ald_Oxase/Xan_DH_a/b"/>
</dbReference>
<protein>
    <submittedName>
        <fullName evidence="2">Xanthine dehydrogenase YagR molybdenum-binding subunit</fullName>
    </submittedName>
</protein>
<dbReference type="Pfam" id="PF01315">
    <property type="entry name" value="Ald_Xan_dh_C"/>
    <property type="match status" value="1"/>
</dbReference>
<dbReference type="InterPro" id="IPR016208">
    <property type="entry name" value="Ald_Oxase/xanthine_DH-like"/>
</dbReference>
<keyword evidence="3" id="KW-1185">Reference proteome</keyword>
<dbReference type="PANTHER" id="PTHR11908">
    <property type="entry name" value="XANTHINE DEHYDROGENASE"/>
    <property type="match status" value="1"/>
</dbReference>
<dbReference type="RefSeq" id="WP_090589877.1">
    <property type="nucleotide sequence ID" value="NZ_FNCS01000001.1"/>
</dbReference>
<dbReference type="SUPFAM" id="SSF54665">
    <property type="entry name" value="CO dehydrogenase molybdoprotein N-domain-like"/>
    <property type="match status" value="1"/>
</dbReference>
<evidence type="ECO:0000313" key="3">
    <source>
        <dbReference type="Proteomes" id="UP000199495"/>
    </source>
</evidence>
<dbReference type="Pfam" id="PF02738">
    <property type="entry name" value="MoCoBD_1"/>
    <property type="match status" value="1"/>
</dbReference>